<dbReference type="EMBL" id="JACEGQ020000019">
    <property type="protein sequence ID" value="KAH8479823.1"/>
    <property type="molecule type" value="Genomic_DNA"/>
</dbReference>
<gene>
    <name evidence="2" type="ORF">H0E87_030139</name>
</gene>
<dbReference type="AlphaFoldDB" id="A0A8T2WI51"/>
<feature type="region of interest" description="Disordered" evidence="1">
    <location>
        <begin position="1"/>
        <end position="35"/>
    </location>
</feature>
<reference evidence="2" key="1">
    <citation type="journal article" date="2021" name="J. Hered.">
        <title>Genome Assembly of Salicaceae Populus deltoides (Eastern Cottonwood) I-69 Based on Nanopore Sequencing and Hi-C Technologies.</title>
        <authorList>
            <person name="Bai S."/>
            <person name="Wu H."/>
            <person name="Zhang J."/>
            <person name="Pan Z."/>
            <person name="Zhao W."/>
            <person name="Li Z."/>
            <person name="Tong C."/>
        </authorList>
    </citation>
    <scope>NUCLEOTIDE SEQUENCE</scope>
    <source>
        <tissue evidence="2">Leaf</tissue>
    </source>
</reference>
<evidence type="ECO:0000256" key="1">
    <source>
        <dbReference type="SAM" id="MobiDB-lite"/>
    </source>
</evidence>
<accession>A0A8T2WI51</accession>
<sequence>MGNFQLDRVSSFPGDLIPGEQVEQERGRNAQDNLPLSVEDYRIESTIMELNQLVVRGGSPKRLTVNEDEPRGDSSQPTDQVRTPQVNMVGDPWQLVVRDSSRKVLQRNGDESGQVVFLTEELMGREFQNNKNAIWSWIMNDEASSSTG</sequence>
<evidence type="ECO:0000313" key="3">
    <source>
        <dbReference type="Proteomes" id="UP000807159"/>
    </source>
</evidence>
<feature type="region of interest" description="Disordered" evidence="1">
    <location>
        <begin position="58"/>
        <end position="88"/>
    </location>
</feature>
<keyword evidence="3" id="KW-1185">Reference proteome</keyword>
<dbReference type="Proteomes" id="UP000807159">
    <property type="component" value="Chromosome 19"/>
</dbReference>
<feature type="compositionally biased region" description="Polar residues" evidence="1">
    <location>
        <begin position="73"/>
        <end position="86"/>
    </location>
</feature>
<name>A0A8T2WI51_POPDE</name>
<feature type="non-terminal residue" evidence="2">
    <location>
        <position position="148"/>
    </location>
</feature>
<protein>
    <submittedName>
        <fullName evidence="2">Uncharacterized protein</fullName>
    </submittedName>
</protein>
<evidence type="ECO:0000313" key="2">
    <source>
        <dbReference type="EMBL" id="KAH8479823.1"/>
    </source>
</evidence>
<comment type="caution">
    <text evidence="2">The sequence shown here is derived from an EMBL/GenBank/DDBJ whole genome shotgun (WGS) entry which is preliminary data.</text>
</comment>
<organism evidence="2 3">
    <name type="scientific">Populus deltoides</name>
    <name type="common">Eastern poplar</name>
    <name type="synonym">Eastern cottonwood</name>
    <dbReference type="NCBI Taxonomy" id="3696"/>
    <lineage>
        <taxon>Eukaryota</taxon>
        <taxon>Viridiplantae</taxon>
        <taxon>Streptophyta</taxon>
        <taxon>Embryophyta</taxon>
        <taxon>Tracheophyta</taxon>
        <taxon>Spermatophyta</taxon>
        <taxon>Magnoliopsida</taxon>
        <taxon>eudicotyledons</taxon>
        <taxon>Gunneridae</taxon>
        <taxon>Pentapetalae</taxon>
        <taxon>rosids</taxon>
        <taxon>fabids</taxon>
        <taxon>Malpighiales</taxon>
        <taxon>Salicaceae</taxon>
        <taxon>Saliceae</taxon>
        <taxon>Populus</taxon>
    </lineage>
</organism>
<proteinExistence type="predicted"/>